<dbReference type="InterPro" id="IPR029058">
    <property type="entry name" value="AB_hydrolase_fold"/>
</dbReference>
<evidence type="ECO:0000259" key="1">
    <source>
        <dbReference type="Pfam" id="PF00561"/>
    </source>
</evidence>
<evidence type="ECO:0000313" key="3">
    <source>
        <dbReference type="Proteomes" id="UP000245768"/>
    </source>
</evidence>
<dbReference type="GeneID" id="37041397"/>
<dbReference type="InterPro" id="IPR050471">
    <property type="entry name" value="AB_hydrolase"/>
</dbReference>
<keyword evidence="3" id="KW-1185">Reference proteome</keyword>
<dbReference type="SUPFAM" id="SSF53474">
    <property type="entry name" value="alpha/beta-Hydrolases"/>
    <property type="match status" value="1"/>
</dbReference>
<name>A0A316YYU9_9BASI</name>
<dbReference type="OrthoDB" id="19657at2759"/>
<dbReference type="InParanoid" id="A0A316YYU9"/>
<organism evidence="2 3">
    <name type="scientific">Acaromyces ingoldii</name>
    <dbReference type="NCBI Taxonomy" id="215250"/>
    <lineage>
        <taxon>Eukaryota</taxon>
        <taxon>Fungi</taxon>
        <taxon>Dikarya</taxon>
        <taxon>Basidiomycota</taxon>
        <taxon>Ustilaginomycotina</taxon>
        <taxon>Exobasidiomycetes</taxon>
        <taxon>Exobasidiales</taxon>
        <taxon>Cryptobasidiaceae</taxon>
        <taxon>Acaromyces</taxon>
    </lineage>
</organism>
<reference evidence="2 3" key="1">
    <citation type="journal article" date="2018" name="Mol. Biol. Evol.">
        <title>Broad Genomic Sampling Reveals a Smut Pathogenic Ancestry of the Fungal Clade Ustilaginomycotina.</title>
        <authorList>
            <person name="Kijpornyongpan T."/>
            <person name="Mondo S.J."/>
            <person name="Barry K."/>
            <person name="Sandor L."/>
            <person name="Lee J."/>
            <person name="Lipzen A."/>
            <person name="Pangilinan J."/>
            <person name="LaButti K."/>
            <person name="Hainaut M."/>
            <person name="Henrissat B."/>
            <person name="Grigoriev I.V."/>
            <person name="Spatafora J.W."/>
            <person name="Aime M.C."/>
        </authorList>
    </citation>
    <scope>NUCLEOTIDE SEQUENCE [LARGE SCALE GENOMIC DNA]</scope>
    <source>
        <strain evidence="2 3">MCA 4198</strain>
    </source>
</reference>
<accession>A0A316YYU9</accession>
<dbReference type="PRINTS" id="PR00111">
    <property type="entry name" value="ABHYDROLASE"/>
</dbReference>
<gene>
    <name evidence="2" type="ORF">FA10DRAFT_248207</name>
</gene>
<evidence type="ECO:0000313" key="2">
    <source>
        <dbReference type="EMBL" id="PWN93828.1"/>
    </source>
</evidence>
<dbReference type="PANTHER" id="PTHR43433:SF5">
    <property type="entry name" value="AB HYDROLASE-1 DOMAIN-CONTAINING PROTEIN"/>
    <property type="match status" value="1"/>
</dbReference>
<dbReference type="RefSeq" id="XP_025381026.1">
    <property type="nucleotide sequence ID" value="XM_025519481.1"/>
</dbReference>
<dbReference type="STRING" id="215250.A0A316YYU9"/>
<dbReference type="AlphaFoldDB" id="A0A316YYU9"/>
<proteinExistence type="predicted"/>
<keyword evidence="2" id="KW-0378">Hydrolase</keyword>
<dbReference type="GO" id="GO:0016787">
    <property type="term" value="F:hydrolase activity"/>
    <property type="evidence" value="ECO:0007669"/>
    <property type="project" value="UniProtKB-KW"/>
</dbReference>
<dbReference type="Gene3D" id="3.40.50.1820">
    <property type="entry name" value="alpha/beta hydrolase"/>
    <property type="match status" value="1"/>
</dbReference>
<dbReference type="PANTHER" id="PTHR43433">
    <property type="entry name" value="HYDROLASE, ALPHA/BETA FOLD FAMILY PROTEIN"/>
    <property type="match status" value="1"/>
</dbReference>
<dbReference type="Proteomes" id="UP000245768">
    <property type="component" value="Unassembled WGS sequence"/>
</dbReference>
<feature type="domain" description="AB hydrolase-1" evidence="1">
    <location>
        <begin position="81"/>
        <end position="336"/>
    </location>
</feature>
<dbReference type="EMBL" id="KZ819634">
    <property type="protein sequence ID" value="PWN93828.1"/>
    <property type="molecule type" value="Genomic_DNA"/>
</dbReference>
<dbReference type="InterPro" id="IPR000073">
    <property type="entry name" value="AB_hydrolase_1"/>
</dbReference>
<protein>
    <submittedName>
        <fullName evidence="2">Alpha/beta-hydrolase</fullName>
    </submittedName>
</protein>
<dbReference type="Pfam" id="PF00561">
    <property type="entry name" value="Abhydrolase_1"/>
    <property type="match status" value="1"/>
</dbReference>
<sequence>MAETGLPLGAVYTGATATSLSEARKKAEASPDGYIPSAFNPATCAQKGYCTVARDRVPPPSATTPGFQLYYEVHGTGPRKVVFVMGLNNSCFGWLNQVEHLARDPRYSCVVLDNRGYGNSETPAGSYKTSEMALDVFELVDFLGWKEERQLNLVGISMGGMISLEMAKRAPRRIASLTLISTTSGRGHGEKRLSASLPPWTGISTITRMIAGRTLGFDSDEYRVNAVSELLFPPKWLDQTSTRNEKTNRENMQATFAFRFGFTRRQTLFGALSQVRAALTHRVRAAELREIDAAIPQVTIATGDDDNLVNPHNSVHLAKHMQRAKLHQVPDAGHAMTLQLPDVINTILDEAFDAAQDQLDKGFDRAA</sequence>